<feature type="compositionally biased region" description="Basic and acidic residues" evidence="1">
    <location>
        <begin position="72"/>
        <end position="82"/>
    </location>
</feature>
<sequence>MYTFSTSSTNIVVRHTIFYCCQESIVYPEKDVLPGQEGLLYPVFALKKFLPITLRVQLVKFIIYKFGGYAKRGSEKNTDKKQKQGSAGREGEKMHVFHHEKEKK</sequence>
<dbReference type="EMBL" id="JAHRIQ010090582">
    <property type="protein sequence ID" value="MEQ2250284.1"/>
    <property type="molecule type" value="Genomic_DNA"/>
</dbReference>
<dbReference type="Proteomes" id="UP001482620">
    <property type="component" value="Unassembled WGS sequence"/>
</dbReference>
<name>A0ABV0UZK6_9TELE</name>
<accession>A0ABV0UZK6</accession>
<comment type="caution">
    <text evidence="2">The sequence shown here is derived from an EMBL/GenBank/DDBJ whole genome shotgun (WGS) entry which is preliminary data.</text>
</comment>
<gene>
    <name evidence="2" type="ORF">ILYODFUR_038414</name>
</gene>
<evidence type="ECO:0000313" key="2">
    <source>
        <dbReference type="EMBL" id="MEQ2250284.1"/>
    </source>
</evidence>
<evidence type="ECO:0000256" key="1">
    <source>
        <dbReference type="SAM" id="MobiDB-lite"/>
    </source>
</evidence>
<reference evidence="2 3" key="1">
    <citation type="submission" date="2021-06" db="EMBL/GenBank/DDBJ databases">
        <authorList>
            <person name="Palmer J.M."/>
        </authorList>
    </citation>
    <scope>NUCLEOTIDE SEQUENCE [LARGE SCALE GENOMIC DNA]</scope>
    <source>
        <strain evidence="3">if_2019</strain>
        <tissue evidence="2">Muscle</tissue>
    </source>
</reference>
<keyword evidence="3" id="KW-1185">Reference proteome</keyword>
<protein>
    <submittedName>
        <fullName evidence="2">Uncharacterized protein</fullName>
    </submittedName>
</protein>
<feature type="compositionally biased region" description="Basic and acidic residues" evidence="1">
    <location>
        <begin position="89"/>
        <end position="104"/>
    </location>
</feature>
<feature type="region of interest" description="Disordered" evidence="1">
    <location>
        <begin position="72"/>
        <end position="104"/>
    </location>
</feature>
<proteinExistence type="predicted"/>
<evidence type="ECO:0000313" key="3">
    <source>
        <dbReference type="Proteomes" id="UP001482620"/>
    </source>
</evidence>
<organism evidence="2 3">
    <name type="scientific">Ilyodon furcidens</name>
    <name type="common">goldbreast splitfin</name>
    <dbReference type="NCBI Taxonomy" id="33524"/>
    <lineage>
        <taxon>Eukaryota</taxon>
        <taxon>Metazoa</taxon>
        <taxon>Chordata</taxon>
        <taxon>Craniata</taxon>
        <taxon>Vertebrata</taxon>
        <taxon>Euteleostomi</taxon>
        <taxon>Actinopterygii</taxon>
        <taxon>Neopterygii</taxon>
        <taxon>Teleostei</taxon>
        <taxon>Neoteleostei</taxon>
        <taxon>Acanthomorphata</taxon>
        <taxon>Ovalentaria</taxon>
        <taxon>Atherinomorphae</taxon>
        <taxon>Cyprinodontiformes</taxon>
        <taxon>Goodeidae</taxon>
        <taxon>Ilyodon</taxon>
    </lineage>
</organism>